<dbReference type="InterPro" id="IPR002933">
    <property type="entry name" value="Peptidase_M20"/>
</dbReference>
<dbReference type="InterPro" id="IPR036264">
    <property type="entry name" value="Bact_exopeptidase_dim_dom"/>
</dbReference>
<evidence type="ECO:0000256" key="2">
    <source>
        <dbReference type="PIRSR" id="PIRSR005962-1"/>
    </source>
</evidence>
<reference evidence="4 5" key="1">
    <citation type="submission" date="2018-06" db="EMBL/GenBank/DDBJ databases">
        <authorList>
            <consortium name="Pathogen Informatics"/>
            <person name="Doyle S."/>
        </authorList>
    </citation>
    <scope>NUCLEOTIDE SEQUENCE [LARGE SCALE GENOMIC DNA]</scope>
    <source>
        <strain evidence="4 5">NCTC11647</strain>
    </source>
</reference>
<gene>
    <name evidence="4" type="primary">abgA</name>
    <name evidence="4" type="ORF">NCTC11647_01494</name>
</gene>
<dbReference type="Gene3D" id="3.40.630.10">
    <property type="entry name" value="Zn peptidases"/>
    <property type="match status" value="2"/>
</dbReference>
<feature type="binding site" evidence="2">
    <location>
        <position position="183"/>
    </location>
    <ligand>
        <name>Mn(2+)</name>
        <dbReference type="ChEBI" id="CHEBI:29035"/>
        <label>2</label>
    </ligand>
</feature>
<evidence type="ECO:0000256" key="1">
    <source>
        <dbReference type="ARBA" id="ARBA00022801"/>
    </source>
</evidence>
<dbReference type="NCBIfam" id="TIGR01891">
    <property type="entry name" value="amidohydrolases"/>
    <property type="match status" value="1"/>
</dbReference>
<accession>A0A2X1W519</accession>
<dbReference type="PANTHER" id="PTHR30575:SF3">
    <property type="entry name" value="PEPTIDASE M20 DIMERISATION DOMAIN-CONTAINING PROTEIN"/>
    <property type="match status" value="1"/>
</dbReference>
<dbReference type="Pfam" id="PF01546">
    <property type="entry name" value="Peptidase_M20"/>
    <property type="match status" value="1"/>
</dbReference>
<feature type="binding site" evidence="2">
    <location>
        <position position="207"/>
    </location>
    <ligand>
        <name>Mn(2+)</name>
        <dbReference type="ChEBI" id="CHEBI:29035"/>
        <label>2</label>
    </ligand>
</feature>
<dbReference type="GO" id="GO:0046872">
    <property type="term" value="F:metal ion binding"/>
    <property type="evidence" value="ECO:0007669"/>
    <property type="project" value="UniProtKB-KW"/>
</dbReference>
<evidence type="ECO:0000313" key="5">
    <source>
        <dbReference type="Proteomes" id="UP000251647"/>
    </source>
</evidence>
<dbReference type="Pfam" id="PF07687">
    <property type="entry name" value="M20_dimer"/>
    <property type="match status" value="1"/>
</dbReference>
<dbReference type="SUPFAM" id="SSF53187">
    <property type="entry name" value="Zn-dependent exopeptidases"/>
    <property type="match status" value="1"/>
</dbReference>
<dbReference type="GO" id="GO:0016805">
    <property type="term" value="F:dipeptidase activity"/>
    <property type="evidence" value="ECO:0007669"/>
    <property type="project" value="TreeGrafter"/>
</dbReference>
<sequence>MTFFQNYDEQALSQRLMNYRREFHRYPESAWCEFFTTCRIAAHMEHHGYQLAFADEIIARSAIMGRDEESVIEAQKRALTWGADPKYLAQMDGITGLGAILDTGRDGPTVAFRFDIDAVDVMESQDDSHRPRFLGFASLAPGIAHACGHDAHTAIGLGLAELIAANKDQLCGKIKFIFQPAEEGCRAGKAIAESGWLDDVDYFLAAHVGMNVPSGTLVCDPKHFLCSSKFDLHFKGKPAHAGIEPNAGCNALAAACTSVTQMLAIPRHRDGMTRVNVGQLKAGEGRNVIPANAVLKGETRGENREINDYMYQQVERIAQGSAHIHGVNVEIQAQGEAIGLHNDTEMVNLIESIGLDAGFSDVIREKDFGASEDVGYLFDRVQHNGGKAVYCLIGSDLTAGHHNGDFDIDESRMVSGVRLFAMALMRLNP</sequence>
<dbReference type="Proteomes" id="UP000251647">
    <property type="component" value="Unassembled WGS sequence"/>
</dbReference>
<feature type="binding site" evidence="2">
    <location>
        <position position="149"/>
    </location>
    <ligand>
        <name>Mn(2+)</name>
        <dbReference type="ChEBI" id="CHEBI:29035"/>
        <label>2</label>
    </ligand>
</feature>
<dbReference type="GO" id="GO:0046657">
    <property type="term" value="P:folic acid catabolic process"/>
    <property type="evidence" value="ECO:0007669"/>
    <property type="project" value="TreeGrafter"/>
</dbReference>
<dbReference type="SUPFAM" id="SSF55031">
    <property type="entry name" value="Bacterial exopeptidase dimerisation domain"/>
    <property type="match status" value="1"/>
</dbReference>
<name>A0A2X1W519_PHODM</name>
<dbReference type="PANTHER" id="PTHR30575">
    <property type="entry name" value="PEPTIDASE M20"/>
    <property type="match status" value="1"/>
</dbReference>
<feature type="binding site" evidence="2">
    <location>
        <position position="402"/>
    </location>
    <ligand>
        <name>Mn(2+)</name>
        <dbReference type="ChEBI" id="CHEBI:29035"/>
        <label>2</label>
    </ligand>
</feature>
<dbReference type="EMBL" id="UATL01000001">
    <property type="protein sequence ID" value="SPY28404.1"/>
    <property type="molecule type" value="Genomic_DNA"/>
</dbReference>
<dbReference type="RefSeq" id="WP_005299021.1">
    <property type="nucleotide sequence ID" value="NZ_CP073684.1"/>
</dbReference>
<comment type="cofactor">
    <cofactor evidence="2">
        <name>Mn(2+)</name>
        <dbReference type="ChEBI" id="CHEBI:29035"/>
    </cofactor>
    <text evidence="2">The Mn(2+) ion enhances activity.</text>
</comment>
<evidence type="ECO:0000313" key="4">
    <source>
        <dbReference type="EMBL" id="SPY28404.1"/>
    </source>
</evidence>
<evidence type="ECO:0000259" key="3">
    <source>
        <dbReference type="Pfam" id="PF07687"/>
    </source>
</evidence>
<keyword evidence="2" id="KW-0479">Metal-binding</keyword>
<feature type="domain" description="Peptidase M20 dimerisation" evidence="3">
    <location>
        <begin position="229"/>
        <end position="317"/>
    </location>
</feature>
<dbReference type="GO" id="GO:0005737">
    <property type="term" value="C:cytoplasm"/>
    <property type="evidence" value="ECO:0007669"/>
    <property type="project" value="TreeGrafter"/>
</dbReference>
<dbReference type="PIRSF" id="PIRSF005962">
    <property type="entry name" value="Pept_M20D_amidohydro"/>
    <property type="match status" value="1"/>
</dbReference>
<dbReference type="InterPro" id="IPR017439">
    <property type="entry name" value="Amidohydrolase"/>
</dbReference>
<proteinExistence type="predicted"/>
<dbReference type="InterPro" id="IPR011650">
    <property type="entry name" value="Peptidase_M20_dimer"/>
</dbReference>
<organism evidence="4 5">
    <name type="scientific">Photobacterium damselae</name>
    <dbReference type="NCBI Taxonomy" id="38293"/>
    <lineage>
        <taxon>Bacteria</taxon>
        <taxon>Pseudomonadati</taxon>
        <taxon>Pseudomonadota</taxon>
        <taxon>Gammaproteobacteria</taxon>
        <taxon>Vibrionales</taxon>
        <taxon>Vibrionaceae</taxon>
        <taxon>Photobacterium</taxon>
    </lineage>
</organism>
<keyword evidence="1" id="KW-0378">Hydrolase</keyword>
<keyword evidence="2" id="KW-0464">Manganese</keyword>
<dbReference type="GO" id="GO:0071713">
    <property type="term" value="F:para-aminobenzoyl-glutamate hydrolase activity"/>
    <property type="evidence" value="ECO:0007669"/>
    <property type="project" value="TreeGrafter"/>
</dbReference>
<feature type="binding site" evidence="2">
    <location>
        <position position="147"/>
    </location>
    <ligand>
        <name>Mn(2+)</name>
        <dbReference type="ChEBI" id="CHEBI:29035"/>
        <label>2</label>
    </ligand>
</feature>
<dbReference type="AlphaFoldDB" id="A0A2X1W519"/>
<protein>
    <submittedName>
        <fullName evidence="4">Aminobenzoyl-glutamate utilization protein A</fullName>
    </submittedName>
</protein>
<dbReference type="InterPro" id="IPR052030">
    <property type="entry name" value="Peptidase_M20/M20A_hydrolases"/>
</dbReference>